<reference evidence="2 3" key="1">
    <citation type="submission" date="2018-09" db="EMBL/GenBank/DDBJ databases">
        <title>Genomic Encyclopedia of Archaeal and Bacterial Type Strains, Phase II (KMG-II): from individual species to whole genera.</title>
        <authorList>
            <person name="Goeker M."/>
        </authorList>
    </citation>
    <scope>NUCLEOTIDE SEQUENCE [LARGE SCALE GENOMIC DNA]</scope>
    <source>
        <strain evidence="2 3">DSM 27148</strain>
    </source>
</reference>
<comment type="caution">
    <text evidence="2">The sequence shown here is derived from an EMBL/GenBank/DDBJ whole genome shotgun (WGS) entry which is preliminary data.</text>
</comment>
<dbReference type="PANTHER" id="PTHR42852:SF17">
    <property type="entry name" value="THIOREDOXIN-LIKE PROTEIN HI_1115"/>
    <property type="match status" value="1"/>
</dbReference>
<dbReference type="SUPFAM" id="SSF52833">
    <property type="entry name" value="Thioredoxin-like"/>
    <property type="match status" value="1"/>
</dbReference>
<evidence type="ECO:0000259" key="1">
    <source>
        <dbReference type="PROSITE" id="PS51352"/>
    </source>
</evidence>
<dbReference type="InterPro" id="IPR013766">
    <property type="entry name" value="Thioredoxin_domain"/>
</dbReference>
<sequence length="405" mass="45350">MRIRFYLAGVLAMALAACQPNSERKLSPEMYRGVFEAKDQQEIPFLFRVNSPTSLEVYNGEEVITVDEITYADDSVSIYMPVFDSYIRAKIEESGRLNGYFTKKTATYKVPFHAEVGSERFDVASGPAANIAGGWEVLFGKDSTDQNSWAKGLFEQKGNKVTGTFRTPTGDYRFLEGVLDGNQLKLSSFDGVHLMLFTANVSDSTMNGQFYSRNTWTEGFSGVRNDSYELPDPESLTSLKEGYESIDFSFPDADGKLVSLSDEQFRNKVVVVQIMGTWCPNCLDETRFFVDYQKKHADEPLAFVGLAFEYAKTDSACFAAINRLKKSVGVDYPILLAMNGSEDRKLASEKLPQLNRIMSYPTSIIIDKQGKVRRIHTGFDGPATGEKYTAYQAGFDNLIQRLIAE</sequence>
<dbReference type="AlphaFoldDB" id="A0A419VZ12"/>
<dbReference type="PANTHER" id="PTHR42852">
    <property type="entry name" value="THIOL:DISULFIDE INTERCHANGE PROTEIN DSBE"/>
    <property type="match status" value="1"/>
</dbReference>
<dbReference type="RefSeq" id="WP_120274617.1">
    <property type="nucleotide sequence ID" value="NZ_RAPN01000002.1"/>
</dbReference>
<organism evidence="2 3">
    <name type="scientific">Mangrovibacterium diazotrophicum</name>
    <dbReference type="NCBI Taxonomy" id="1261403"/>
    <lineage>
        <taxon>Bacteria</taxon>
        <taxon>Pseudomonadati</taxon>
        <taxon>Bacteroidota</taxon>
        <taxon>Bacteroidia</taxon>
        <taxon>Marinilabiliales</taxon>
        <taxon>Prolixibacteraceae</taxon>
        <taxon>Mangrovibacterium</taxon>
    </lineage>
</organism>
<dbReference type="Gene3D" id="3.40.30.10">
    <property type="entry name" value="Glutaredoxin"/>
    <property type="match status" value="1"/>
</dbReference>
<dbReference type="InterPro" id="IPR013740">
    <property type="entry name" value="Redoxin"/>
</dbReference>
<dbReference type="GO" id="GO:0016491">
    <property type="term" value="F:oxidoreductase activity"/>
    <property type="evidence" value="ECO:0007669"/>
    <property type="project" value="InterPro"/>
</dbReference>
<proteinExistence type="predicted"/>
<name>A0A419VZ12_9BACT</name>
<dbReference type="Proteomes" id="UP000283387">
    <property type="component" value="Unassembled WGS sequence"/>
</dbReference>
<evidence type="ECO:0000313" key="2">
    <source>
        <dbReference type="EMBL" id="RKD88456.1"/>
    </source>
</evidence>
<dbReference type="PROSITE" id="PS51352">
    <property type="entry name" value="THIOREDOXIN_2"/>
    <property type="match status" value="1"/>
</dbReference>
<feature type="domain" description="Thioredoxin" evidence="1">
    <location>
        <begin position="239"/>
        <end position="400"/>
    </location>
</feature>
<dbReference type="CDD" id="cd02966">
    <property type="entry name" value="TlpA_like_family"/>
    <property type="match status" value="1"/>
</dbReference>
<gene>
    <name evidence="2" type="ORF">BC643_3605</name>
</gene>
<dbReference type="PROSITE" id="PS51257">
    <property type="entry name" value="PROKAR_LIPOPROTEIN"/>
    <property type="match status" value="1"/>
</dbReference>
<dbReference type="Pfam" id="PF08534">
    <property type="entry name" value="Redoxin"/>
    <property type="match status" value="1"/>
</dbReference>
<keyword evidence="3" id="KW-1185">Reference proteome</keyword>
<evidence type="ECO:0000313" key="3">
    <source>
        <dbReference type="Proteomes" id="UP000283387"/>
    </source>
</evidence>
<dbReference type="EMBL" id="RAPN01000002">
    <property type="protein sequence ID" value="RKD88456.1"/>
    <property type="molecule type" value="Genomic_DNA"/>
</dbReference>
<dbReference type="InterPro" id="IPR036249">
    <property type="entry name" value="Thioredoxin-like_sf"/>
</dbReference>
<accession>A0A419VZ12</accession>
<dbReference type="OrthoDB" id="616241at2"/>
<dbReference type="InterPro" id="IPR050553">
    <property type="entry name" value="Thioredoxin_ResA/DsbE_sf"/>
</dbReference>
<protein>
    <submittedName>
        <fullName evidence="2">Peroxiredoxin</fullName>
    </submittedName>
</protein>